<evidence type="ECO:0000256" key="4">
    <source>
        <dbReference type="ARBA" id="ARBA00022536"/>
    </source>
</evidence>
<evidence type="ECO:0000256" key="2">
    <source>
        <dbReference type="ARBA" id="ARBA00007449"/>
    </source>
</evidence>
<dbReference type="Proteomes" id="UP000694402">
    <property type="component" value="Unassembled WGS sequence"/>
</dbReference>
<evidence type="ECO:0000256" key="8">
    <source>
        <dbReference type="ARBA" id="ARBA00022842"/>
    </source>
</evidence>
<dbReference type="PANTHER" id="PTHR10082:SF9">
    <property type="entry name" value="INTEGRIN BETA-8"/>
    <property type="match status" value="1"/>
</dbReference>
<dbReference type="Ensembl" id="ENSOTST00005171436.1">
    <property type="protein sequence ID" value="ENSOTSP00005116766.1"/>
    <property type="gene ID" value="ENSOTSG00005064797.1"/>
</dbReference>
<proteinExistence type="inferred from homology"/>
<dbReference type="Pfam" id="PF23105">
    <property type="entry name" value="EGF_integrin"/>
    <property type="match status" value="2"/>
</dbReference>
<dbReference type="GO" id="GO:0009986">
    <property type="term" value="C:cell surface"/>
    <property type="evidence" value="ECO:0007669"/>
    <property type="project" value="TreeGrafter"/>
</dbReference>
<keyword evidence="7" id="KW-0677">Repeat</keyword>
<dbReference type="GO" id="GO:0007229">
    <property type="term" value="P:integrin-mediated signaling pathway"/>
    <property type="evidence" value="ECO:0007669"/>
    <property type="project" value="UniProtKB-KW"/>
</dbReference>
<evidence type="ECO:0000256" key="11">
    <source>
        <dbReference type="ARBA" id="ARBA00023037"/>
    </source>
</evidence>
<feature type="domain" description="Integrin beta subunit VWA" evidence="17">
    <location>
        <begin position="13"/>
        <end position="377"/>
    </location>
</feature>
<evidence type="ECO:0000256" key="1">
    <source>
        <dbReference type="ARBA" id="ARBA00004251"/>
    </source>
</evidence>
<dbReference type="InterPro" id="IPR036465">
    <property type="entry name" value="vWFA_dom_sf"/>
</dbReference>
<evidence type="ECO:0000256" key="7">
    <source>
        <dbReference type="ARBA" id="ARBA00022737"/>
    </source>
</evidence>
<evidence type="ECO:0000259" key="17">
    <source>
        <dbReference type="SMART" id="SM00187"/>
    </source>
</evidence>
<accession>A0AAZ3PJF0</accession>
<dbReference type="InterPro" id="IPR002369">
    <property type="entry name" value="Integrin_bsu_VWA"/>
</dbReference>
<evidence type="ECO:0000313" key="19">
    <source>
        <dbReference type="Proteomes" id="UP000694402"/>
    </source>
</evidence>
<dbReference type="Gene3D" id="3.40.50.410">
    <property type="entry name" value="von Willebrand factor, type A domain"/>
    <property type="match status" value="1"/>
</dbReference>
<evidence type="ECO:0000256" key="5">
    <source>
        <dbReference type="ARBA" id="ARBA00022692"/>
    </source>
</evidence>
<dbReference type="SUPFAM" id="SSF53300">
    <property type="entry name" value="vWA-like"/>
    <property type="match status" value="1"/>
</dbReference>
<dbReference type="GO" id="GO:0008305">
    <property type="term" value="C:integrin complex"/>
    <property type="evidence" value="ECO:0007669"/>
    <property type="project" value="TreeGrafter"/>
</dbReference>
<evidence type="ECO:0000256" key="14">
    <source>
        <dbReference type="ARBA" id="ARBA00023180"/>
    </source>
</evidence>
<dbReference type="Gene3D" id="2.60.40.1510">
    <property type="entry name" value="ntegrin, alpha v. Chain A, domain 3"/>
    <property type="match status" value="2"/>
</dbReference>
<evidence type="ECO:0000256" key="10">
    <source>
        <dbReference type="ARBA" id="ARBA00022989"/>
    </source>
</evidence>
<dbReference type="FunFam" id="2.10.25.10:FF:000036">
    <property type="entry name" value="Integrin beta"/>
    <property type="match status" value="1"/>
</dbReference>
<reference evidence="19" key="1">
    <citation type="journal article" date="2018" name="PLoS ONE">
        <title>Chinook salmon (Oncorhynchus tshawytscha) genome and transcriptome.</title>
        <authorList>
            <person name="Christensen K.A."/>
            <person name="Leong J.S."/>
            <person name="Sakhrani D."/>
            <person name="Biagi C.A."/>
            <person name="Minkley D.R."/>
            <person name="Withler R.E."/>
            <person name="Rondeau E.B."/>
            <person name="Koop B.F."/>
            <person name="Devlin R.H."/>
        </authorList>
    </citation>
    <scope>NUCLEOTIDE SEQUENCE [LARGE SCALE GENOMIC DNA]</scope>
</reference>
<evidence type="ECO:0000256" key="13">
    <source>
        <dbReference type="ARBA" id="ARBA00023157"/>
    </source>
</evidence>
<evidence type="ECO:0000256" key="3">
    <source>
        <dbReference type="ARBA" id="ARBA00022475"/>
    </source>
</evidence>
<keyword evidence="9 15" id="KW-0130">Cell adhesion</keyword>
<dbReference type="Pfam" id="PF00362">
    <property type="entry name" value="Integrin_beta"/>
    <property type="match status" value="1"/>
</dbReference>
<dbReference type="InterPro" id="IPR057243">
    <property type="entry name" value="Integrin_I-EGF_CS"/>
</dbReference>
<dbReference type="SUPFAM" id="SSF57196">
    <property type="entry name" value="EGF/Laminin"/>
    <property type="match status" value="2"/>
</dbReference>
<gene>
    <name evidence="18" type="primary">ITGB8</name>
</gene>
<reference evidence="18" key="2">
    <citation type="submission" date="2025-08" db="UniProtKB">
        <authorList>
            <consortium name="Ensembl"/>
        </authorList>
    </citation>
    <scope>IDENTIFICATION</scope>
</reference>
<keyword evidence="10" id="KW-1133">Transmembrane helix</keyword>
<keyword evidence="4" id="KW-0245">EGF-like domain</keyword>
<keyword evidence="12" id="KW-0472">Membrane</keyword>
<evidence type="ECO:0000256" key="6">
    <source>
        <dbReference type="ARBA" id="ARBA00022729"/>
    </source>
</evidence>
<dbReference type="PANTHER" id="PTHR10082">
    <property type="entry name" value="INTEGRIN BETA SUBUNIT"/>
    <property type="match status" value="1"/>
</dbReference>
<evidence type="ECO:0000256" key="9">
    <source>
        <dbReference type="ARBA" id="ARBA00022889"/>
    </source>
</evidence>
<keyword evidence="14" id="KW-0325">Glycoprotein</keyword>
<keyword evidence="6" id="KW-0732">Signal</keyword>
<dbReference type="InterPro" id="IPR032695">
    <property type="entry name" value="Integrin_dom_sf"/>
</dbReference>
<dbReference type="PROSITE" id="PS00243">
    <property type="entry name" value="I_EGF_1"/>
    <property type="match status" value="1"/>
</dbReference>
<keyword evidence="13" id="KW-1015">Disulfide bond</keyword>
<dbReference type="GO" id="GO:0005178">
    <property type="term" value="F:integrin binding"/>
    <property type="evidence" value="ECO:0007669"/>
    <property type="project" value="TreeGrafter"/>
</dbReference>
<evidence type="ECO:0000256" key="12">
    <source>
        <dbReference type="ARBA" id="ARBA00023136"/>
    </source>
</evidence>
<dbReference type="AlphaFoldDB" id="A0AAZ3PJF0"/>
<protein>
    <recommendedName>
        <fullName evidence="15">Integrin beta</fullName>
    </recommendedName>
</protein>
<sequence length="592" mass="65414">LGQGEVENVSEDTCQFVRASEVGERCDLAVTLARRGCGLEFIEHPEVMVEVNPMTSRTQVSPGEITLTLRPGAEASVVVAVQQLERYPVDLYYLVDVSASMQDNLDQLKKVGVALSTRMREHSSDLRLGFGSFVDKNVSPYINVHPSKINNPCSDYEVKCLPAHGFHHVLSMTSNMSEFTRIIKRQRISGNMDTPEGGLDAMLQATVCQVGVGWRGEAKRLLLLMTDQPSHLALDSRLAGIVTPHDGLCHLENSVYMKSSTMDHPSLGLLAEKLLENHIYSLFAVEHLQYQWYEELVTLLPGSSLLFQAPNLIDLVVDAYKVTHTHTHTLKQVYFNITIGLLSCPDDDDEDDVVQVFVRPVGYNESVVIKVRSRCRCRRCHDDATHQSSCGEDTPDTDHNNQGVNTHTHLSHASEVDCSGRGVCVCERCVCERNSLGTVYGTYCQMDDYSCPYQREILCGGRGVCVSGECVCEEGWTGESCGCPVSTATCLLNNGLLCSGRGRCVCGRCVCDDHQHSGEFCERCPTCHSSCQSHWRCIDCHLSHGLSQRKMGHCNHTCPPLVVYVNDVTGTMGSGVTHESLTHKCHDSPKKI</sequence>
<evidence type="ECO:0000256" key="15">
    <source>
        <dbReference type="RuleBase" id="RU000633"/>
    </source>
</evidence>
<comment type="subcellular location">
    <subcellularLocation>
        <location evidence="1 15">Cell membrane</location>
        <topology evidence="1 15">Single-pass type I membrane protein</topology>
    </subcellularLocation>
</comment>
<organism evidence="18 19">
    <name type="scientific">Oncorhynchus tshawytscha</name>
    <name type="common">Chinook salmon</name>
    <name type="synonym">Salmo tshawytscha</name>
    <dbReference type="NCBI Taxonomy" id="74940"/>
    <lineage>
        <taxon>Eukaryota</taxon>
        <taxon>Metazoa</taxon>
        <taxon>Chordata</taxon>
        <taxon>Craniata</taxon>
        <taxon>Vertebrata</taxon>
        <taxon>Euteleostomi</taxon>
        <taxon>Actinopterygii</taxon>
        <taxon>Neopterygii</taxon>
        <taxon>Teleostei</taxon>
        <taxon>Protacanthopterygii</taxon>
        <taxon>Salmoniformes</taxon>
        <taxon>Salmonidae</taxon>
        <taxon>Salmoninae</taxon>
        <taxon>Oncorhynchus</taxon>
    </lineage>
</organism>
<keyword evidence="8" id="KW-0460">Magnesium</keyword>
<dbReference type="InterPro" id="IPR057073">
    <property type="entry name" value="EGF_integrin_2"/>
</dbReference>
<dbReference type="PRINTS" id="PR01186">
    <property type="entry name" value="INTEGRINB"/>
</dbReference>
<evidence type="ECO:0000256" key="16">
    <source>
        <dbReference type="SAM" id="MobiDB-lite"/>
    </source>
</evidence>
<dbReference type="Pfam" id="PF23106">
    <property type="entry name" value="EGF_Teneurin"/>
    <property type="match status" value="1"/>
</dbReference>
<reference evidence="18" key="3">
    <citation type="submission" date="2025-09" db="UniProtKB">
        <authorList>
            <consortium name="Ensembl"/>
        </authorList>
    </citation>
    <scope>IDENTIFICATION</scope>
</reference>
<keyword evidence="3" id="KW-1003">Cell membrane</keyword>
<dbReference type="GO" id="GO:0033627">
    <property type="term" value="P:cell adhesion mediated by integrin"/>
    <property type="evidence" value="ECO:0007669"/>
    <property type="project" value="TreeGrafter"/>
</dbReference>
<keyword evidence="11 15" id="KW-0401">Integrin</keyword>
<dbReference type="PROSITE" id="PS52047">
    <property type="entry name" value="I_EGF_2"/>
    <property type="match status" value="1"/>
</dbReference>
<dbReference type="SUPFAM" id="SSF69179">
    <property type="entry name" value="Integrin domains"/>
    <property type="match status" value="1"/>
</dbReference>
<keyword evidence="19" id="KW-1185">Reference proteome</keyword>
<feature type="region of interest" description="Disordered" evidence="16">
    <location>
        <begin position="383"/>
        <end position="406"/>
    </location>
</feature>
<dbReference type="SMART" id="SM00187">
    <property type="entry name" value="INB"/>
    <property type="match status" value="1"/>
</dbReference>
<comment type="similarity">
    <text evidence="2 15">Belongs to the integrin beta chain family.</text>
</comment>
<dbReference type="FunFam" id="3.40.50.410:FF:000002">
    <property type="entry name" value="Integrin beta"/>
    <property type="match status" value="1"/>
</dbReference>
<dbReference type="Gene3D" id="2.10.25.10">
    <property type="entry name" value="Laminin"/>
    <property type="match status" value="3"/>
</dbReference>
<dbReference type="GO" id="GO:0098609">
    <property type="term" value="P:cell-cell adhesion"/>
    <property type="evidence" value="ECO:0007669"/>
    <property type="project" value="TreeGrafter"/>
</dbReference>
<dbReference type="GeneTree" id="ENSGT01150000286919"/>
<dbReference type="InterPro" id="IPR015812">
    <property type="entry name" value="Integrin_bsu"/>
</dbReference>
<keyword evidence="5 15" id="KW-0812">Transmembrane</keyword>
<name>A0AAZ3PJF0_ONCTS</name>
<evidence type="ECO:0000313" key="18">
    <source>
        <dbReference type="Ensembl" id="ENSOTSP00005116766.1"/>
    </source>
</evidence>
<dbReference type="GO" id="GO:0005925">
    <property type="term" value="C:focal adhesion"/>
    <property type="evidence" value="ECO:0007669"/>
    <property type="project" value="TreeGrafter"/>
</dbReference>
<dbReference type="GO" id="GO:0016477">
    <property type="term" value="P:cell migration"/>
    <property type="evidence" value="ECO:0007669"/>
    <property type="project" value="TreeGrafter"/>
</dbReference>